<proteinExistence type="predicted"/>
<name>A0A6M5YHS6_9BACT</name>
<evidence type="ECO:0000313" key="3">
    <source>
        <dbReference type="Proteomes" id="UP000503447"/>
    </source>
</evidence>
<dbReference type="Proteomes" id="UP000503447">
    <property type="component" value="Chromosome"/>
</dbReference>
<evidence type="ECO:0000256" key="1">
    <source>
        <dbReference type="SAM" id="MobiDB-lite"/>
    </source>
</evidence>
<feature type="region of interest" description="Disordered" evidence="1">
    <location>
        <begin position="1"/>
        <end position="45"/>
    </location>
</feature>
<feature type="compositionally biased region" description="Basic and acidic residues" evidence="1">
    <location>
        <begin position="25"/>
        <end position="45"/>
    </location>
</feature>
<keyword evidence="3" id="KW-1185">Reference proteome</keyword>
<feature type="compositionally biased region" description="Basic and acidic residues" evidence="1">
    <location>
        <begin position="1"/>
        <end position="11"/>
    </location>
</feature>
<dbReference type="EMBL" id="CP053452">
    <property type="protein sequence ID" value="QJW92891.1"/>
    <property type="molecule type" value="Genomic_DNA"/>
</dbReference>
<evidence type="ECO:0000313" key="2">
    <source>
        <dbReference type="EMBL" id="QJW92891.1"/>
    </source>
</evidence>
<accession>A0A6M5YHS6</accession>
<dbReference type="KEGG" id="ftj:FTUN_0388"/>
<reference evidence="3" key="1">
    <citation type="submission" date="2020-05" db="EMBL/GenBank/DDBJ databases">
        <title>Frigoriglobus tundricola gen. nov., sp. nov., a psychrotolerant cellulolytic planctomycete of the family Gemmataceae with two divergent copies of 16S rRNA gene.</title>
        <authorList>
            <person name="Kulichevskaya I.S."/>
            <person name="Ivanova A.A."/>
            <person name="Naumoff D.G."/>
            <person name="Beletsky A.V."/>
            <person name="Rijpstra W.I.C."/>
            <person name="Sinninghe Damste J.S."/>
            <person name="Mardanov A.V."/>
            <person name="Ravin N.V."/>
            <person name="Dedysh S.N."/>
        </authorList>
    </citation>
    <scope>NUCLEOTIDE SEQUENCE [LARGE SCALE GENOMIC DNA]</scope>
    <source>
        <strain evidence="3">PL17</strain>
    </source>
</reference>
<protein>
    <submittedName>
        <fullName evidence="2">Uncharacterized protein</fullName>
    </submittedName>
</protein>
<sequence>MGSVAKTEDLTTKAQRSTQRGTTTADDRAPKFKTSEYTEGTKKTA</sequence>
<organism evidence="2 3">
    <name type="scientific">Frigoriglobus tundricola</name>
    <dbReference type="NCBI Taxonomy" id="2774151"/>
    <lineage>
        <taxon>Bacteria</taxon>
        <taxon>Pseudomonadati</taxon>
        <taxon>Planctomycetota</taxon>
        <taxon>Planctomycetia</taxon>
        <taxon>Gemmatales</taxon>
        <taxon>Gemmataceae</taxon>
        <taxon>Frigoriglobus</taxon>
    </lineage>
</organism>
<feature type="compositionally biased region" description="Polar residues" evidence="1">
    <location>
        <begin position="12"/>
        <end position="24"/>
    </location>
</feature>
<dbReference type="AlphaFoldDB" id="A0A6M5YHS6"/>
<gene>
    <name evidence="2" type="ORF">FTUN_0388</name>
</gene>